<protein>
    <submittedName>
        <fullName evidence="1">Uncharacterized protein</fullName>
    </submittedName>
</protein>
<evidence type="ECO:0000313" key="2">
    <source>
        <dbReference type="Proteomes" id="UP000651156"/>
    </source>
</evidence>
<dbReference type="Proteomes" id="UP000651156">
    <property type="component" value="Unassembled WGS sequence"/>
</dbReference>
<evidence type="ECO:0000313" key="1">
    <source>
        <dbReference type="EMBL" id="MBE9191446.1"/>
    </source>
</evidence>
<reference evidence="1 2" key="1">
    <citation type="submission" date="2020-10" db="EMBL/GenBank/DDBJ databases">
        <authorList>
            <person name="Castelo-Branco R."/>
            <person name="Eusebio N."/>
            <person name="Adriana R."/>
            <person name="Vieira A."/>
            <person name="Brugerolle De Fraissinette N."/>
            <person name="Rezende De Castro R."/>
            <person name="Schneider M.P."/>
            <person name="Vasconcelos V."/>
            <person name="Leao P.N."/>
        </authorList>
    </citation>
    <scope>NUCLEOTIDE SEQUENCE [LARGE SCALE GENOMIC DNA]</scope>
    <source>
        <strain evidence="1 2">LEGE 06123</strain>
    </source>
</reference>
<dbReference type="RefSeq" id="WP_193932588.1">
    <property type="nucleotide sequence ID" value="NZ_CAWPMZ010000062.1"/>
</dbReference>
<sequence>MFTRVAIARFWESIFYFLGDRNYSYDKMTANFDVLVEKSLISSPSYT</sequence>
<comment type="caution">
    <text evidence="1">The sequence shown here is derived from an EMBL/GenBank/DDBJ whole genome shotgun (WGS) entry which is preliminary data.</text>
</comment>
<dbReference type="EMBL" id="JADEWN010000032">
    <property type="protein sequence ID" value="MBE9191446.1"/>
    <property type="molecule type" value="Genomic_DNA"/>
</dbReference>
<organism evidence="1 2">
    <name type="scientific">Gloeocapsopsis crepidinum LEGE 06123</name>
    <dbReference type="NCBI Taxonomy" id="588587"/>
    <lineage>
        <taxon>Bacteria</taxon>
        <taxon>Bacillati</taxon>
        <taxon>Cyanobacteriota</taxon>
        <taxon>Cyanophyceae</taxon>
        <taxon>Oscillatoriophycideae</taxon>
        <taxon>Chroococcales</taxon>
        <taxon>Chroococcaceae</taxon>
        <taxon>Gloeocapsopsis</taxon>
    </lineage>
</organism>
<accession>A0ABR9UT17</accession>
<proteinExistence type="predicted"/>
<keyword evidence="2" id="KW-1185">Reference proteome</keyword>
<gene>
    <name evidence="1" type="ORF">IQ230_14035</name>
</gene>
<name>A0ABR9UT17_9CHRO</name>